<sequence length="212" mass="24600">MGKIKRWSGSEWYDARIRRWSGAEWYDARVNMWNGSSWVDISAQKITKTWNCTYTQTYREAGTRRTDYRADKICQGRYVYEPWGIMRSLIGFDNGSIRNELQGAKIERVELFMHNEHWYYYAGGTLYVGYHNHANEPDIFSHSAYGVKSQKFYGRGGSQWVTLPNALAEGIRDGYYKGVSIFANSGDGEYYGIFSGMWDGDNAPKLRITYSK</sequence>
<proteinExistence type="predicted"/>
<protein>
    <submittedName>
        <fullName evidence="1">Uncharacterized protein</fullName>
    </submittedName>
</protein>
<evidence type="ECO:0000313" key="2">
    <source>
        <dbReference type="Proteomes" id="UP000613452"/>
    </source>
</evidence>
<reference evidence="1 2" key="1">
    <citation type="submission" date="2020-12" db="EMBL/GenBank/DDBJ databases">
        <title>Genome assembly for a thermostable protease producing Bacillus cereus MAKP1 strain isolated from chicken gut.</title>
        <authorList>
            <person name="Malaviya A."/>
        </authorList>
    </citation>
    <scope>NUCLEOTIDE SEQUENCE [LARGE SCALE GENOMIC DNA]</scope>
    <source>
        <strain evidence="1 2">MAKP1</strain>
    </source>
</reference>
<organism evidence="1 2">
    <name type="scientific">Bacillus cereus</name>
    <dbReference type="NCBI Taxonomy" id="1396"/>
    <lineage>
        <taxon>Bacteria</taxon>
        <taxon>Bacillati</taxon>
        <taxon>Bacillota</taxon>
        <taxon>Bacilli</taxon>
        <taxon>Bacillales</taxon>
        <taxon>Bacillaceae</taxon>
        <taxon>Bacillus</taxon>
        <taxon>Bacillus cereus group</taxon>
    </lineage>
</organism>
<gene>
    <name evidence="1" type="ORF">JCR31_28650</name>
</gene>
<dbReference type="EMBL" id="JAEFBZ010000007">
    <property type="protein sequence ID" value="MBK1611804.1"/>
    <property type="molecule type" value="Genomic_DNA"/>
</dbReference>
<accession>A0ABD4LMZ3</accession>
<dbReference type="Proteomes" id="UP000613452">
    <property type="component" value="Unassembled WGS sequence"/>
</dbReference>
<name>A0ABD4LMZ3_BACCE</name>
<dbReference type="AlphaFoldDB" id="A0ABD4LMZ3"/>
<comment type="caution">
    <text evidence="1">The sequence shown here is derived from an EMBL/GenBank/DDBJ whole genome shotgun (WGS) entry which is preliminary data.</text>
</comment>
<evidence type="ECO:0000313" key="1">
    <source>
        <dbReference type="EMBL" id="MBK1611804.1"/>
    </source>
</evidence>
<dbReference type="RefSeq" id="WP_200152639.1">
    <property type="nucleotide sequence ID" value="NZ_JAEFBZ010000007.1"/>
</dbReference>